<protein>
    <submittedName>
        <fullName evidence="2">Uncharacterized protein</fullName>
    </submittedName>
</protein>
<keyword evidence="1" id="KW-0732">Signal</keyword>
<evidence type="ECO:0000313" key="3">
    <source>
        <dbReference type="Proteomes" id="UP000033689"/>
    </source>
</evidence>
<proteinExistence type="predicted"/>
<gene>
    <name evidence="2" type="ORF">RBEMOGI_0314</name>
</gene>
<evidence type="ECO:0000256" key="1">
    <source>
        <dbReference type="SAM" id="SignalP"/>
    </source>
</evidence>
<evidence type="ECO:0000313" key="2">
    <source>
        <dbReference type="EMBL" id="KJV91706.1"/>
    </source>
</evidence>
<reference evidence="2 3" key="1">
    <citation type="submission" date="2015-02" db="EMBL/GenBank/DDBJ databases">
        <title>Genome Sequencing of Rickettsiales.</title>
        <authorList>
            <person name="Daugherty S.C."/>
            <person name="Su Q."/>
            <person name="Abolude K."/>
            <person name="Beier-Sexton M."/>
            <person name="Carlyon J.A."/>
            <person name="Carter R."/>
            <person name="Day N.P."/>
            <person name="Dumler S.J."/>
            <person name="Dyachenko V."/>
            <person name="Godinez A."/>
            <person name="Kurtti T.J."/>
            <person name="Lichay M."/>
            <person name="Mullins K.E."/>
            <person name="Ott S."/>
            <person name="Pappas-Brown V."/>
            <person name="Paris D.H."/>
            <person name="Patel P."/>
            <person name="Richards A.L."/>
            <person name="Sadzewicz L."/>
            <person name="Sears K."/>
            <person name="Seidman D."/>
            <person name="Sengamalay N."/>
            <person name="Stenos J."/>
            <person name="Tallon L.J."/>
            <person name="Vincent G."/>
            <person name="Fraser C.M."/>
            <person name="Munderloh U."/>
            <person name="Dunning-Hotopp J.C."/>
        </authorList>
    </citation>
    <scope>NUCLEOTIDE SEQUENCE [LARGE SCALE GENOMIC DNA]</scope>
    <source>
        <strain evidence="2 3">RML Mogi</strain>
    </source>
</reference>
<feature type="signal peptide" evidence="1">
    <location>
        <begin position="1"/>
        <end position="20"/>
    </location>
</feature>
<dbReference type="RefSeq" id="WP_011477245.1">
    <property type="nucleotide sequence ID" value="NZ_LAOJ01000001.1"/>
</dbReference>
<dbReference type="AlphaFoldDB" id="A0A0F3QHT2"/>
<organism evidence="2 3">
    <name type="scientific">Rickettsia bellii str. RML Mogi</name>
    <dbReference type="NCBI Taxonomy" id="1359194"/>
    <lineage>
        <taxon>Bacteria</taxon>
        <taxon>Pseudomonadati</taxon>
        <taxon>Pseudomonadota</taxon>
        <taxon>Alphaproteobacteria</taxon>
        <taxon>Rickettsiales</taxon>
        <taxon>Rickettsiaceae</taxon>
        <taxon>Rickettsieae</taxon>
        <taxon>Rickettsia</taxon>
        <taxon>belli group</taxon>
    </lineage>
</organism>
<name>A0A0F3QHT2_RICBE</name>
<feature type="chain" id="PRO_5002465514" evidence="1">
    <location>
        <begin position="21"/>
        <end position="129"/>
    </location>
</feature>
<sequence length="129" mass="15166">MFRKFILASLLCLSSYKVLAEDKKLEDIPNKILVNISENYDYSNSLVKNKKQSIEKKELEVSLPNDQIQIKGIKENFEIIERISGDDIHTARKRKRVQDLINGELPIINWMVEEKAILEKKMKEKYKID</sequence>
<dbReference type="Proteomes" id="UP000033689">
    <property type="component" value="Unassembled WGS sequence"/>
</dbReference>
<dbReference type="STRING" id="33990.A3306_06915"/>
<accession>A0A0F3QHT2</accession>
<dbReference type="EMBL" id="LAOJ01000001">
    <property type="protein sequence ID" value="KJV91706.1"/>
    <property type="molecule type" value="Genomic_DNA"/>
</dbReference>
<comment type="caution">
    <text evidence="2">The sequence shown here is derived from an EMBL/GenBank/DDBJ whole genome shotgun (WGS) entry which is preliminary data.</text>
</comment>
<dbReference type="PATRIC" id="fig|1359194.3.peg.319"/>